<sequence length="449" mass="47423">MALRRIPGSSQQYFLIAYDKRGDEVRDPDGTVASAEAIAALTDAAAAVTDVFILSHGWQGDYDDAISQYDRWIGAADPDTEGDGIRPFVIGLHWPSKAWSDRELKGAPSGLLGDEPAADGDAITVDEAVDEYAAQLGDSPEVRAALSTVLAYAAEVDPGQDATDEDALPADVADAYRVIAAATAADDGDEPLLGGGWDPDAAFQTAAEAQPDDGLLGDGWFRKLREAVLTPLRQLTFWHGKNQAREFGERGAARLVRAVMDATPARVHLLGHSFGTIVVSGAVRGPGDVPPPPPRPVDSLFLVQGAVSLWAFAESVPESIGRGRGYFADVVTPRFVSGPILVTRSRWDHAVGRFYPLAVRLAGQFLLGDDLPKYGGIGTFGAQGVEGAVELPPLRPGSRPADHFAAGTVHNIEASEVIAELQGASGAHNDLAHAELVRLAWSVATSRAD</sequence>
<dbReference type="RefSeq" id="WP_263798723.1">
    <property type="nucleotide sequence ID" value="NZ_AP027141.1"/>
</dbReference>
<organism evidence="1 2">
    <name type="scientific">Microbacterium terricola</name>
    <dbReference type="NCBI Taxonomy" id="344163"/>
    <lineage>
        <taxon>Bacteria</taxon>
        <taxon>Bacillati</taxon>
        <taxon>Actinomycetota</taxon>
        <taxon>Actinomycetes</taxon>
        <taxon>Micrococcales</taxon>
        <taxon>Microbacteriaceae</taxon>
        <taxon>Microbacterium</taxon>
    </lineage>
</organism>
<gene>
    <name evidence="1" type="ORF">Microterr_13660</name>
</gene>
<dbReference type="InterPro" id="IPR029058">
    <property type="entry name" value="AB_hydrolase_fold"/>
</dbReference>
<protein>
    <recommendedName>
        <fullName evidence="3">Serine-threonine protein kinase</fullName>
    </recommendedName>
</protein>
<dbReference type="Proteomes" id="UP001317779">
    <property type="component" value="Chromosome"/>
</dbReference>
<dbReference type="EMBL" id="AP027141">
    <property type="protein sequence ID" value="BDV30706.1"/>
    <property type="molecule type" value="Genomic_DNA"/>
</dbReference>
<name>A0ABM8DYS7_9MICO</name>
<evidence type="ECO:0008006" key="3">
    <source>
        <dbReference type="Google" id="ProtNLM"/>
    </source>
</evidence>
<proteinExistence type="predicted"/>
<evidence type="ECO:0000313" key="2">
    <source>
        <dbReference type="Proteomes" id="UP001317779"/>
    </source>
</evidence>
<keyword evidence="2" id="KW-1185">Reference proteome</keyword>
<dbReference type="SUPFAM" id="SSF53474">
    <property type="entry name" value="alpha/beta-Hydrolases"/>
    <property type="match status" value="1"/>
</dbReference>
<reference evidence="1 2" key="1">
    <citation type="submission" date="2022-12" db="EMBL/GenBank/DDBJ databases">
        <title>Microbacterium terricola strain KV-448 chromosome, complete genome.</title>
        <authorList>
            <person name="Oshima T."/>
            <person name="Moriya T."/>
            <person name="Bessho Y."/>
        </authorList>
    </citation>
    <scope>NUCLEOTIDE SEQUENCE [LARGE SCALE GENOMIC DNA]</scope>
    <source>
        <strain evidence="1 2">KV-448</strain>
    </source>
</reference>
<evidence type="ECO:0000313" key="1">
    <source>
        <dbReference type="EMBL" id="BDV30706.1"/>
    </source>
</evidence>
<accession>A0ABM8DYS7</accession>